<feature type="repeat" description="TPR" evidence="4">
    <location>
        <begin position="124"/>
        <end position="157"/>
    </location>
</feature>
<dbReference type="Pfam" id="PF00226">
    <property type="entry name" value="DnaJ"/>
    <property type="match status" value="1"/>
</dbReference>
<evidence type="ECO:0000313" key="9">
    <source>
        <dbReference type="Proteomes" id="UP000269721"/>
    </source>
</evidence>
<dbReference type="GO" id="GO:0034975">
    <property type="term" value="P:protein folding in endoplasmic reticulum"/>
    <property type="evidence" value="ECO:0007669"/>
    <property type="project" value="TreeGrafter"/>
</dbReference>
<feature type="domain" description="J" evidence="7">
    <location>
        <begin position="336"/>
        <end position="404"/>
    </location>
</feature>
<dbReference type="GO" id="GO:0051087">
    <property type="term" value="F:protein-folding chaperone binding"/>
    <property type="evidence" value="ECO:0007669"/>
    <property type="project" value="TreeGrafter"/>
</dbReference>
<feature type="repeat" description="TPR" evidence="4">
    <location>
        <begin position="158"/>
        <end position="191"/>
    </location>
</feature>
<feature type="non-terminal residue" evidence="8">
    <location>
        <position position="1"/>
    </location>
</feature>
<evidence type="ECO:0000256" key="6">
    <source>
        <dbReference type="SAM" id="MobiDB-lite"/>
    </source>
</evidence>
<evidence type="ECO:0000256" key="5">
    <source>
        <dbReference type="SAM" id="Coils"/>
    </source>
</evidence>
<dbReference type="InterPro" id="IPR011990">
    <property type="entry name" value="TPR-like_helical_dom_sf"/>
</dbReference>
<dbReference type="PRINTS" id="PR00625">
    <property type="entry name" value="JDOMAIN"/>
</dbReference>
<dbReference type="InterPro" id="IPR036869">
    <property type="entry name" value="J_dom_sf"/>
</dbReference>
<dbReference type="CDD" id="cd06257">
    <property type="entry name" value="DnaJ"/>
    <property type="match status" value="1"/>
</dbReference>
<proteinExistence type="predicted"/>
<evidence type="ECO:0000313" key="8">
    <source>
        <dbReference type="EMBL" id="RKO90819.1"/>
    </source>
</evidence>
<dbReference type="PANTHER" id="PTHR44140:SF2">
    <property type="entry name" value="LD25575P"/>
    <property type="match status" value="1"/>
</dbReference>
<dbReference type="GO" id="GO:0005783">
    <property type="term" value="C:endoplasmic reticulum"/>
    <property type="evidence" value="ECO:0007669"/>
    <property type="project" value="UniProtKB-SubCell"/>
</dbReference>
<keyword evidence="2" id="KW-0732">Signal</keyword>
<evidence type="ECO:0000256" key="3">
    <source>
        <dbReference type="ARBA" id="ARBA00022824"/>
    </source>
</evidence>
<dbReference type="InterPro" id="IPR051727">
    <property type="entry name" value="DnaJ_C3_Co-chaperones"/>
</dbReference>
<dbReference type="SUPFAM" id="SSF48452">
    <property type="entry name" value="TPR-like"/>
    <property type="match status" value="2"/>
</dbReference>
<feature type="repeat" description="TPR" evidence="4">
    <location>
        <begin position="282"/>
        <end position="315"/>
    </location>
</feature>
<dbReference type="SMART" id="SM00028">
    <property type="entry name" value="TPR"/>
    <property type="match status" value="4"/>
</dbReference>
<dbReference type="Gene3D" id="1.10.287.110">
    <property type="entry name" value="DnaJ domain"/>
    <property type="match status" value="1"/>
</dbReference>
<sequence length="449" mass="50705">AKDPQNYMNYFRRAAYHLTLGRTSPALRDFTRVLELQPDHHQALMQRCKLLVKEGGFSDALDGLRRYRKLYPQDDEAEEMVSGIAAIKEAQSNVKEADNLAEAGKLFEAIEKLSKAVSVSGYDVDLRLKRAELYLQNGEKEMAIGDLSRAAKIKPDSAATLLQLSRLHLSLGEMPASVQNVKECLRVDPDHKECKRQFRAVKKLDKALTKADEDAEKGKWRDLIGKLVGEGALIGEVDTLGAKPLKKRVYDLACRAYSEVRIHNDNTLVWCTKTLELDSANIDALINRAEAKINKEEFEDAVRDYQKAHELDERNQRIIQGYNRAQRLLKQAGAKDYYKVLGVPRSASKREIKKAWRKLAQVWHPDVYRGDMPADAVEKKMGEINEAYEVLNNDELRARFDNGDDPNDQQNRNPFAQGGGHPFFAQGGGFPFGAGGHGGPQFQFKFNFQ</sequence>
<feature type="region of interest" description="Disordered" evidence="6">
    <location>
        <begin position="398"/>
        <end position="420"/>
    </location>
</feature>
<dbReference type="AlphaFoldDB" id="A0A4P9WDN4"/>
<dbReference type="PROSITE" id="PS50005">
    <property type="entry name" value="TPR"/>
    <property type="match status" value="4"/>
</dbReference>
<dbReference type="InterPro" id="IPR019734">
    <property type="entry name" value="TPR_rpt"/>
</dbReference>
<dbReference type="SUPFAM" id="SSF46565">
    <property type="entry name" value="Chaperone J-domain"/>
    <property type="match status" value="1"/>
</dbReference>
<dbReference type="InterPro" id="IPR001623">
    <property type="entry name" value="DnaJ_domain"/>
</dbReference>
<dbReference type="PANTHER" id="PTHR44140">
    <property type="entry name" value="LD25575P"/>
    <property type="match status" value="1"/>
</dbReference>
<feature type="repeat" description="TPR" evidence="4">
    <location>
        <begin position="7"/>
        <end position="40"/>
    </location>
</feature>
<gene>
    <name evidence="8" type="ORF">BDK51DRAFT_15330</name>
</gene>
<keyword evidence="3" id="KW-0256">Endoplasmic reticulum</keyword>
<name>A0A4P9WDN4_9FUNG</name>
<organism evidence="8 9">
    <name type="scientific">Blyttiomyces helicus</name>
    <dbReference type="NCBI Taxonomy" id="388810"/>
    <lineage>
        <taxon>Eukaryota</taxon>
        <taxon>Fungi</taxon>
        <taxon>Fungi incertae sedis</taxon>
        <taxon>Chytridiomycota</taxon>
        <taxon>Chytridiomycota incertae sedis</taxon>
        <taxon>Chytridiomycetes</taxon>
        <taxon>Chytridiomycetes incertae sedis</taxon>
        <taxon>Blyttiomyces</taxon>
    </lineage>
</organism>
<accession>A0A4P9WDN4</accession>
<dbReference type="Proteomes" id="UP000269721">
    <property type="component" value="Unassembled WGS sequence"/>
</dbReference>
<dbReference type="Pfam" id="PF13432">
    <property type="entry name" value="TPR_16"/>
    <property type="match status" value="1"/>
</dbReference>
<keyword evidence="5" id="KW-0175">Coiled coil</keyword>
<keyword evidence="9" id="KW-1185">Reference proteome</keyword>
<evidence type="ECO:0000259" key="7">
    <source>
        <dbReference type="PROSITE" id="PS50076"/>
    </source>
</evidence>
<evidence type="ECO:0000256" key="4">
    <source>
        <dbReference type="PROSITE-ProRule" id="PRU00339"/>
    </source>
</evidence>
<dbReference type="PROSITE" id="PS50076">
    <property type="entry name" value="DNAJ_2"/>
    <property type="match status" value="1"/>
</dbReference>
<dbReference type="SMART" id="SM00271">
    <property type="entry name" value="DnaJ"/>
    <property type="match status" value="1"/>
</dbReference>
<comment type="subcellular location">
    <subcellularLocation>
        <location evidence="1">Endoplasmic reticulum</location>
    </subcellularLocation>
</comment>
<dbReference type="EMBL" id="KZ995365">
    <property type="protein sequence ID" value="RKO90819.1"/>
    <property type="molecule type" value="Genomic_DNA"/>
</dbReference>
<dbReference type="GO" id="GO:0051787">
    <property type="term" value="F:misfolded protein binding"/>
    <property type="evidence" value="ECO:0007669"/>
    <property type="project" value="TreeGrafter"/>
</dbReference>
<evidence type="ECO:0000256" key="1">
    <source>
        <dbReference type="ARBA" id="ARBA00004240"/>
    </source>
</evidence>
<dbReference type="OrthoDB" id="1726119at2759"/>
<dbReference type="Gene3D" id="1.25.40.10">
    <property type="entry name" value="Tetratricopeptide repeat domain"/>
    <property type="match status" value="1"/>
</dbReference>
<protein>
    <recommendedName>
        <fullName evidence="7">J domain-containing protein</fullName>
    </recommendedName>
</protein>
<keyword evidence="4" id="KW-0802">TPR repeat</keyword>
<reference evidence="9" key="1">
    <citation type="journal article" date="2018" name="Nat. Microbiol.">
        <title>Leveraging single-cell genomics to expand the fungal tree of life.</title>
        <authorList>
            <person name="Ahrendt S.R."/>
            <person name="Quandt C.A."/>
            <person name="Ciobanu D."/>
            <person name="Clum A."/>
            <person name="Salamov A."/>
            <person name="Andreopoulos B."/>
            <person name="Cheng J.F."/>
            <person name="Woyke T."/>
            <person name="Pelin A."/>
            <person name="Henrissat B."/>
            <person name="Reynolds N.K."/>
            <person name="Benny G.L."/>
            <person name="Smith M.E."/>
            <person name="James T.Y."/>
            <person name="Grigoriev I.V."/>
        </authorList>
    </citation>
    <scope>NUCLEOTIDE SEQUENCE [LARGE SCALE GENOMIC DNA]</scope>
</reference>
<feature type="coiled-coil region" evidence="5">
    <location>
        <begin position="288"/>
        <end position="315"/>
    </location>
</feature>
<evidence type="ECO:0000256" key="2">
    <source>
        <dbReference type="ARBA" id="ARBA00022729"/>
    </source>
</evidence>